<proteinExistence type="predicted"/>
<dbReference type="EMBL" id="JZWT02000011">
    <property type="protein sequence ID" value="MFB6490605.1"/>
    <property type="molecule type" value="Genomic_DNA"/>
</dbReference>
<comment type="caution">
    <text evidence="1">The sequence shown here is derived from an EMBL/GenBank/DDBJ whole genome shotgun (WGS) entry which is preliminary data.</text>
</comment>
<evidence type="ECO:0000313" key="2">
    <source>
        <dbReference type="Proteomes" id="UP000033636"/>
    </source>
</evidence>
<reference evidence="1" key="1">
    <citation type="submission" date="2024-07" db="EMBL/GenBank/DDBJ databases">
        <title>Metagenome and Metagenome-Assembled Genomes of Archaea from a hot spring from the geothermal field of Los Azufres, Mexico.</title>
        <authorList>
            <person name="Marin-Paredes R."/>
            <person name="Martinez-Romero E."/>
            <person name="Servin-Garciduenas L.E."/>
        </authorList>
    </citation>
    <scope>NUCLEOTIDE SEQUENCE</scope>
</reference>
<protein>
    <submittedName>
        <fullName evidence="1">FAD-dependent oxidoreductase</fullName>
    </submittedName>
</protein>
<gene>
    <name evidence="1" type="ORF">TU35_005065</name>
</gene>
<dbReference type="Proteomes" id="UP000033636">
    <property type="component" value="Unassembled WGS sequence"/>
</dbReference>
<evidence type="ECO:0000313" key="1">
    <source>
        <dbReference type="EMBL" id="MFB6490605.1"/>
    </source>
</evidence>
<name>A0ACC6V0T5_9CREN</name>
<sequence>MRAVIVGGGVVGLFTAYYLSREGASVTIIDPNPGERSRAAAGILEFTRFKINRINVVGYPTSYLKMLARGNARIRRFDLKWLAAYIRVYAREAPREVWESVKEMGRFSWAEYRRLAEEKNDFDYAEEPLYELVEDVEAEAEELRRDPLQPKFEIAEFAGRRAIAYLEAAKLSTDLATARLISEARAEVVKASAEAVGDGYAVVGGKRIEGDVVVVAAGVGAADLLGLPVAPFKGYGFRLRAKAPRGMFIDLADTGVAVVPLSQWVKATGRFDLDSSRDDSPAARVLAGAEKLLGSAEVIDLAVGYRPCTPDGLPIVEKAGERLVVATGACRLGWTFGPALGRYAADLALGKRGETPFKSSRFYVVL</sequence>
<organism evidence="1 2">
    <name type="scientific">Thermoproteus sp. AZ2</name>
    <dbReference type="NCBI Taxonomy" id="1609232"/>
    <lineage>
        <taxon>Archaea</taxon>
        <taxon>Thermoproteota</taxon>
        <taxon>Thermoprotei</taxon>
        <taxon>Thermoproteales</taxon>
        <taxon>Thermoproteaceae</taxon>
        <taxon>Thermoproteus</taxon>
    </lineage>
</organism>
<accession>A0ACC6V0T5</accession>